<evidence type="ECO:0000259" key="11">
    <source>
        <dbReference type="PROSITE" id="PS50929"/>
    </source>
</evidence>
<evidence type="ECO:0000256" key="5">
    <source>
        <dbReference type="ARBA" id="ARBA00022741"/>
    </source>
</evidence>
<feature type="signal peptide" evidence="10">
    <location>
        <begin position="1"/>
        <end position="19"/>
    </location>
</feature>
<dbReference type="PANTHER" id="PTHR24223">
    <property type="entry name" value="ATP-BINDING CASSETTE SUB-FAMILY C"/>
    <property type="match status" value="1"/>
</dbReference>
<feature type="non-terminal residue" evidence="12">
    <location>
        <position position="527"/>
    </location>
</feature>
<keyword evidence="10" id="KW-0732">Signal</keyword>
<evidence type="ECO:0000256" key="1">
    <source>
        <dbReference type="ARBA" id="ARBA00004127"/>
    </source>
</evidence>
<dbReference type="Pfam" id="PF00664">
    <property type="entry name" value="ABC_membrane"/>
    <property type="match status" value="1"/>
</dbReference>
<keyword evidence="4" id="KW-0677">Repeat</keyword>
<organism evidence="12">
    <name type="scientific">Medioppia subpectinata</name>
    <dbReference type="NCBI Taxonomy" id="1979941"/>
    <lineage>
        <taxon>Eukaryota</taxon>
        <taxon>Metazoa</taxon>
        <taxon>Ecdysozoa</taxon>
        <taxon>Arthropoda</taxon>
        <taxon>Chelicerata</taxon>
        <taxon>Arachnida</taxon>
        <taxon>Acari</taxon>
        <taxon>Acariformes</taxon>
        <taxon>Sarcoptiformes</taxon>
        <taxon>Oribatida</taxon>
        <taxon>Brachypylina</taxon>
        <taxon>Oppioidea</taxon>
        <taxon>Oppiidae</taxon>
        <taxon>Medioppia</taxon>
    </lineage>
</organism>
<evidence type="ECO:0000313" key="13">
    <source>
        <dbReference type="Proteomes" id="UP000759131"/>
    </source>
</evidence>
<dbReference type="OrthoDB" id="6514538at2759"/>
<feature type="domain" description="ABC transmembrane type-1" evidence="11">
    <location>
        <begin position="357"/>
        <end position="503"/>
    </location>
</feature>
<feature type="transmembrane region" description="Helical" evidence="9">
    <location>
        <begin position="486"/>
        <end position="505"/>
    </location>
</feature>
<dbReference type="AlphaFoldDB" id="A0A7R9KLR8"/>
<keyword evidence="7 9" id="KW-1133">Transmembrane helix</keyword>
<feature type="transmembrane region" description="Helical" evidence="9">
    <location>
        <begin position="392"/>
        <end position="411"/>
    </location>
</feature>
<comment type="subcellular location">
    <subcellularLocation>
        <location evidence="1">Endomembrane system</location>
        <topology evidence="1">Multi-pass membrane protein</topology>
    </subcellularLocation>
</comment>
<dbReference type="EMBL" id="OC857694">
    <property type="protein sequence ID" value="CAD7625517.1"/>
    <property type="molecule type" value="Genomic_DNA"/>
</dbReference>
<gene>
    <name evidence="12" type="ORF">OSB1V03_LOCUS5951</name>
</gene>
<dbReference type="SUPFAM" id="SSF90123">
    <property type="entry name" value="ABC transporter transmembrane region"/>
    <property type="match status" value="2"/>
</dbReference>
<sequence>MNTLTTVLLALSFDQFLDTLENTSNEYNSNVANVAKLFTPGVKLYRIYVIILSTTSPKCVLNSQKCPKTGASFVSRLTLLWFTPMIMNGYRKPLTDKDMWPLETDNEANNCVQHFNKHWRPVTENNIKAPVNILPAILRTYGPRLMFNSIIKLMATLLTLAQPVILDRLITFLTASDHTYGDPDWMGYTYAMLLFICPVLASVLDSQHDYWSNVIGLRIRTLITSILYKKVCYFNDLLLSIFYLHTLCLRLPVLKAVEQWSQRHHWRRSGDTRVYQHEVYHKFLTLLWFTPMIMNGYRKPLTDKDMWPLETDNEANNCVQHFNKHWPPVAGNKAKTPINILPAIVRTYGPRLMFNSIIKLMATILTLAQPVILDRLITFLTPSDHTYADPDWMGYTYAMLMFICPVLASVLDSQHDYWSNVIGLRIRTSITSILYEKFIYIPFASAYQSLRLSSSGRKDITGGDLVTLVSINMKFITNFLPLCDNLWLGAASVPGVILMILLVPINTYTSLLQGRYWAELGKHTASR</sequence>
<evidence type="ECO:0000256" key="2">
    <source>
        <dbReference type="ARBA" id="ARBA00022448"/>
    </source>
</evidence>
<dbReference type="GO" id="GO:0005524">
    <property type="term" value="F:ATP binding"/>
    <property type="evidence" value="ECO:0007669"/>
    <property type="project" value="UniProtKB-KW"/>
</dbReference>
<dbReference type="GO" id="GO:0016020">
    <property type="term" value="C:membrane"/>
    <property type="evidence" value="ECO:0007669"/>
    <property type="project" value="InterPro"/>
</dbReference>
<evidence type="ECO:0000256" key="4">
    <source>
        <dbReference type="ARBA" id="ARBA00022737"/>
    </source>
</evidence>
<keyword evidence="2" id="KW-0813">Transport</keyword>
<keyword evidence="3 9" id="KW-0812">Transmembrane</keyword>
<protein>
    <recommendedName>
        <fullName evidence="11">ABC transmembrane type-1 domain-containing protein</fullName>
    </recommendedName>
</protein>
<evidence type="ECO:0000256" key="8">
    <source>
        <dbReference type="ARBA" id="ARBA00023136"/>
    </source>
</evidence>
<keyword evidence="8 9" id="KW-0472">Membrane</keyword>
<evidence type="ECO:0000256" key="7">
    <source>
        <dbReference type="ARBA" id="ARBA00022989"/>
    </source>
</evidence>
<dbReference type="EMBL" id="CAJPIZ010003119">
    <property type="protein sequence ID" value="CAG2105947.1"/>
    <property type="molecule type" value="Genomic_DNA"/>
</dbReference>
<dbReference type="InterPro" id="IPR036640">
    <property type="entry name" value="ABC1_TM_sf"/>
</dbReference>
<dbReference type="GO" id="GO:0012505">
    <property type="term" value="C:endomembrane system"/>
    <property type="evidence" value="ECO:0007669"/>
    <property type="project" value="UniProtKB-SubCell"/>
</dbReference>
<accession>A0A7R9KLR8</accession>
<evidence type="ECO:0000256" key="10">
    <source>
        <dbReference type="SAM" id="SignalP"/>
    </source>
</evidence>
<dbReference type="InterPro" id="IPR011527">
    <property type="entry name" value="ABC1_TM_dom"/>
</dbReference>
<dbReference type="PROSITE" id="PS50929">
    <property type="entry name" value="ABC_TM1F"/>
    <property type="match status" value="1"/>
</dbReference>
<dbReference type="Proteomes" id="UP000759131">
    <property type="component" value="Unassembled WGS sequence"/>
</dbReference>
<reference evidence="12" key="1">
    <citation type="submission" date="2020-11" db="EMBL/GenBank/DDBJ databases">
        <authorList>
            <person name="Tran Van P."/>
        </authorList>
    </citation>
    <scope>NUCLEOTIDE SEQUENCE</scope>
</reference>
<evidence type="ECO:0000256" key="6">
    <source>
        <dbReference type="ARBA" id="ARBA00022840"/>
    </source>
</evidence>
<dbReference type="PANTHER" id="PTHR24223:SF443">
    <property type="entry name" value="MULTIDRUG-RESISTANCE LIKE PROTEIN 1, ISOFORM I"/>
    <property type="match status" value="1"/>
</dbReference>
<name>A0A7R9KLR8_9ACAR</name>
<dbReference type="Gene3D" id="1.20.1560.10">
    <property type="entry name" value="ABC transporter type 1, transmembrane domain"/>
    <property type="match status" value="2"/>
</dbReference>
<keyword evidence="13" id="KW-1185">Reference proteome</keyword>
<evidence type="ECO:0000256" key="9">
    <source>
        <dbReference type="SAM" id="Phobius"/>
    </source>
</evidence>
<keyword evidence="6" id="KW-0067">ATP-binding</keyword>
<dbReference type="InterPro" id="IPR050173">
    <property type="entry name" value="ABC_transporter_C-like"/>
</dbReference>
<keyword evidence="5" id="KW-0547">Nucleotide-binding</keyword>
<feature type="chain" id="PRO_5035591622" description="ABC transmembrane type-1 domain-containing protein" evidence="10">
    <location>
        <begin position="20"/>
        <end position="527"/>
    </location>
</feature>
<dbReference type="GO" id="GO:0140359">
    <property type="term" value="F:ABC-type transporter activity"/>
    <property type="evidence" value="ECO:0007669"/>
    <property type="project" value="InterPro"/>
</dbReference>
<feature type="transmembrane region" description="Helical" evidence="9">
    <location>
        <begin position="352"/>
        <end position="372"/>
    </location>
</feature>
<feature type="transmembrane region" description="Helical" evidence="9">
    <location>
        <begin position="145"/>
        <end position="165"/>
    </location>
</feature>
<evidence type="ECO:0000256" key="3">
    <source>
        <dbReference type="ARBA" id="ARBA00022692"/>
    </source>
</evidence>
<feature type="transmembrane region" description="Helical" evidence="9">
    <location>
        <begin position="185"/>
        <end position="204"/>
    </location>
</feature>
<proteinExistence type="predicted"/>
<evidence type="ECO:0000313" key="12">
    <source>
        <dbReference type="EMBL" id="CAD7625517.1"/>
    </source>
</evidence>